<keyword evidence="4" id="KW-1185">Reference proteome</keyword>
<feature type="transmembrane region" description="Helical" evidence="2">
    <location>
        <begin position="243"/>
        <end position="261"/>
    </location>
</feature>
<dbReference type="PANTHER" id="PTHR33927">
    <property type="entry name" value="TRANSMEMBRANE PROTEIN"/>
    <property type="match status" value="1"/>
</dbReference>
<feature type="compositionally biased region" description="Basic and acidic residues" evidence="1">
    <location>
        <begin position="23"/>
        <end position="40"/>
    </location>
</feature>
<dbReference type="AlphaFoldDB" id="A0A9Q5NEA9"/>
<feature type="transmembrane region" description="Helical" evidence="2">
    <location>
        <begin position="142"/>
        <end position="161"/>
    </location>
</feature>
<dbReference type="InterPro" id="IPR052979">
    <property type="entry name" value="Adenylate-forming_domain"/>
</dbReference>
<proteinExistence type="predicted"/>
<reference evidence="3" key="1">
    <citation type="submission" date="2016-06" db="EMBL/GenBank/DDBJ databases">
        <title>Draft Genome sequence of the fungus Inonotus baumii.</title>
        <authorList>
            <person name="Zhu H."/>
            <person name="Lin W."/>
        </authorList>
    </citation>
    <scope>NUCLEOTIDE SEQUENCE</scope>
    <source>
        <strain evidence="3">821</strain>
    </source>
</reference>
<dbReference type="OrthoDB" id="3142841at2759"/>
<feature type="transmembrane region" description="Helical" evidence="2">
    <location>
        <begin position="167"/>
        <end position="191"/>
    </location>
</feature>
<evidence type="ECO:0000256" key="2">
    <source>
        <dbReference type="SAM" id="Phobius"/>
    </source>
</evidence>
<comment type="caution">
    <text evidence="3">The sequence shown here is derived from an EMBL/GenBank/DDBJ whole genome shotgun (WGS) entry which is preliminary data.</text>
</comment>
<keyword evidence="2" id="KW-0472">Membrane</keyword>
<sequence length="505" mass="56035">MASTTLASASSSPPSSSSSARSSFEKPKSADIPVVEKECDSQSVTVDDQHSVSSSSVEKGYASNHWEDYKDDSLPDKTNGHYLRNLRFQIFVIYRRLFGVVLITNMAVFIATAIKGDFNAMTLGQIVIANIFVSVLIRLEHVVNILFTIFCSVPPSWPLWIRCFAARIYSLGGIHSGCAVSATIWLVFFAAQATREMITGGKTSVATVTITYIILSLLLTIIGFAYPKVRSVAHDRFERTHRFMGWTAVGLVWALIILLTNDYREPSQSLGRALTLSASFWLVVVLTLSIIAPWTHLRKYTVDSQALSEHALRINFNYGTYAVPGSFIRISNSPLLEWHSFATMAEPNKPGQYSVIISRAGDWTSKMIDNPPKEMWVRGVPTCGVMRIAPMFRRLVLVATGSGIAPIAPHVLARMMPIRLLWVSMTVRETFGDALVDALLEAEPGAVLYDTRKHGRPDMVKLVHRMYKDFDAEAVCIISNQKLTQKVVYGLMSRGIPAFGAIWDS</sequence>
<keyword evidence="2" id="KW-0812">Transmembrane</keyword>
<gene>
    <name evidence="3" type="ORF">A7U60_g1939</name>
</gene>
<dbReference type="EMBL" id="LNZH02000116">
    <property type="protein sequence ID" value="OCB90829.1"/>
    <property type="molecule type" value="Genomic_DNA"/>
</dbReference>
<feature type="transmembrane region" description="Helical" evidence="2">
    <location>
        <begin position="203"/>
        <end position="223"/>
    </location>
</feature>
<feature type="transmembrane region" description="Helical" evidence="2">
    <location>
        <begin position="273"/>
        <end position="294"/>
    </location>
</feature>
<feature type="region of interest" description="Disordered" evidence="1">
    <location>
        <begin position="1"/>
        <end position="59"/>
    </location>
</feature>
<feature type="compositionally biased region" description="Low complexity" evidence="1">
    <location>
        <begin position="1"/>
        <end position="22"/>
    </location>
</feature>
<feature type="compositionally biased region" description="Low complexity" evidence="1">
    <location>
        <begin position="41"/>
        <end position="57"/>
    </location>
</feature>
<dbReference type="SUPFAM" id="SSF52343">
    <property type="entry name" value="Ferredoxin reductase-like, C-terminal NADP-linked domain"/>
    <property type="match status" value="1"/>
</dbReference>
<feature type="transmembrane region" description="Helical" evidence="2">
    <location>
        <begin position="93"/>
        <end position="114"/>
    </location>
</feature>
<dbReference type="Proteomes" id="UP000757232">
    <property type="component" value="Unassembled WGS sequence"/>
</dbReference>
<dbReference type="PANTHER" id="PTHR33927:SF5">
    <property type="entry name" value="ENZYME, PUTATIVE (AFU_ORTHOLOGUE AFUA_8G01222)-RELATED"/>
    <property type="match status" value="1"/>
</dbReference>
<protein>
    <submittedName>
        <fullName evidence="3">Nonribosomal peptide synthetase 12</fullName>
    </submittedName>
</protein>
<name>A0A9Q5NEA9_SANBA</name>
<evidence type="ECO:0000256" key="1">
    <source>
        <dbReference type="SAM" id="MobiDB-lite"/>
    </source>
</evidence>
<keyword evidence="2" id="KW-1133">Transmembrane helix</keyword>
<dbReference type="InterPro" id="IPR039261">
    <property type="entry name" value="FNR_nucleotide-bd"/>
</dbReference>
<organism evidence="3 4">
    <name type="scientific">Sanghuangporus baumii</name>
    <name type="common">Phellinus baumii</name>
    <dbReference type="NCBI Taxonomy" id="108892"/>
    <lineage>
        <taxon>Eukaryota</taxon>
        <taxon>Fungi</taxon>
        <taxon>Dikarya</taxon>
        <taxon>Basidiomycota</taxon>
        <taxon>Agaricomycotina</taxon>
        <taxon>Agaricomycetes</taxon>
        <taxon>Hymenochaetales</taxon>
        <taxon>Hymenochaetaceae</taxon>
        <taxon>Sanghuangporus</taxon>
    </lineage>
</organism>
<evidence type="ECO:0000313" key="3">
    <source>
        <dbReference type="EMBL" id="OCB90829.1"/>
    </source>
</evidence>
<evidence type="ECO:0000313" key="4">
    <source>
        <dbReference type="Proteomes" id="UP000757232"/>
    </source>
</evidence>
<accession>A0A9Q5NEA9</accession>